<sequence length="782" mass="86068">MHVGNWFAKFNSNERSLFSPTACQACIQRSTVRSEVTHGSVPQWPHAAQDKSPESDGRKGKGFSATTLQRNNPPDWSGSSIGLSASFYPSSTAVVRWRHCVASGRRGHCGRAEGSRGSSAIQKPAHLRHSLSRTAAISSDVDVTRDDTEGRGGAEEVNRLLGDFCEGRQMEESRLDTPAMRRISDWIMSQEFPSDITIQVGEATFNLHKLPLASRCGYIRKQVSGINGSRVTHIDLTGMPGGAAAFELVTKFCYGENFEITEGNVAMLRCAAEHLEMTDNSMGGNLAARTEAYLEGVALMSLAGAVTVLRRSEDLLPVSEDVDLVGRCVDAIAYITCSDSQFNMSMGNTTNGNGMAVSSSKAVDDWLADELTSLRIDTFQRVLIAMKARGFKGIALGTLIMLYAQKSLRRLDTHGREKKKMDPKQEHEKRVVLETIVTLLPKEKNSMSVSFLSMLLRSALYLDTTLACRLDLEKRMAAQLGQAVLDDLLIPSSSPEAGTTFDVDAVQRILVGYLEHEAEAALLDYNTDDDFISTASPPNDVGMVGKLMESYLAEIASDVNLPIDKFTDLAEMIPERARFNEDGMYRAIDIYLKAHPHLSEAERKKVCRVMDCQKLSREACAHAAQNDRLPVQTVVQVLYHEQRRLREAPKHAPPPSGVSSFYGGESLAPSPPYRPAPTPSLLGRHARSVPDEVSRLQRENEELKMELLRLKMHLRDPPAALPQPSGAPPSGRRPPPKKAAGGSGGFMNNVSKKLGRLNPFLRLDAVGTEPPKDRRRRRSIEW</sequence>
<feature type="compositionally biased region" description="Basic residues" evidence="4">
    <location>
        <begin position="773"/>
        <end position="782"/>
    </location>
</feature>
<evidence type="ECO:0000256" key="3">
    <source>
        <dbReference type="PROSITE-ProRule" id="PRU00982"/>
    </source>
</evidence>
<keyword evidence="2" id="KW-0833">Ubl conjugation pathway</keyword>
<dbReference type="InterPro" id="IPR011333">
    <property type="entry name" value="SKP1/BTB/POZ_sf"/>
</dbReference>
<comment type="caution">
    <text evidence="7">The sequence shown here is derived from an EMBL/GenBank/DDBJ whole genome shotgun (WGS) entry which is preliminary data.</text>
</comment>
<evidence type="ECO:0000313" key="8">
    <source>
        <dbReference type="Proteomes" id="UP000604825"/>
    </source>
</evidence>
<dbReference type="PROSITE" id="PS51649">
    <property type="entry name" value="NPH3"/>
    <property type="match status" value="1"/>
</dbReference>
<protein>
    <recommendedName>
        <fullName evidence="9">Phototropic-responsive NPH3 family protein</fullName>
    </recommendedName>
</protein>
<feature type="region of interest" description="Disordered" evidence="4">
    <location>
        <begin position="37"/>
        <end position="76"/>
    </location>
</feature>
<accession>A0A811MHV4</accession>
<evidence type="ECO:0000259" key="6">
    <source>
        <dbReference type="PROSITE" id="PS51649"/>
    </source>
</evidence>
<evidence type="ECO:0008006" key="9">
    <source>
        <dbReference type="Google" id="ProtNLM"/>
    </source>
</evidence>
<evidence type="ECO:0000259" key="5">
    <source>
        <dbReference type="PROSITE" id="PS50097"/>
    </source>
</evidence>
<dbReference type="Gene3D" id="3.30.710.10">
    <property type="entry name" value="Potassium Channel Kv1.1, Chain A"/>
    <property type="match status" value="1"/>
</dbReference>
<proteinExistence type="inferred from homology"/>
<dbReference type="PROSITE" id="PS50097">
    <property type="entry name" value="BTB"/>
    <property type="match status" value="1"/>
</dbReference>
<dbReference type="Pfam" id="PF03000">
    <property type="entry name" value="NPH3"/>
    <property type="match status" value="1"/>
</dbReference>
<name>A0A811MHV4_9POAL</name>
<feature type="region of interest" description="Disordered" evidence="4">
    <location>
        <begin position="645"/>
        <end position="696"/>
    </location>
</feature>
<feature type="compositionally biased region" description="Pro residues" evidence="4">
    <location>
        <begin position="719"/>
        <end position="733"/>
    </location>
</feature>
<comment type="similarity">
    <text evidence="3">Belongs to the NPH3 family.</text>
</comment>
<feature type="region of interest" description="Disordered" evidence="4">
    <location>
        <begin position="108"/>
        <end position="128"/>
    </location>
</feature>
<dbReference type="InterPro" id="IPR043454">
    <property type="entry name" value="NPH3/RPT2-like"/>
</dbReference>
<evidence type="ECO:0000256" key="1">
    <source>
        <dbReference type="ARBA" id="ARBA00004906"/>
    </source>
</evidence>
<dbReference type="EMBL" id="CAJGYO010000002">
    <property type="protein sequence ID" value="CAD6210130.1"/>
    <property type="molecule type" value="Genomic_DNA"/>
</dbReference>
<dbReference type="UniPathway" id="UPA00143"/>
<dbReference type="InterPro" id="IPR000210">
    <property type="entry name" value="BTB/POZ_dom"/>
</dbReference>
<evidence type="ECO:0000256" key="2">
    <source>
        <dbReference type="ARBA" id="ARBA00022786"/>
    </source>
</evidence>
<feature type="domain" description="BTB" evidence="5">
    <location>
        <begin position="194"/>
        <end position="262"/>
    </location>
</feature>
<dbReference type="SUPFAM" id="SSF54695">
    <property type="entry name" value="POZ domain"/>
    <property type="match status" value="1"/>
</dbReference>
<dbReference type="Proteomes" id="UP000604825">
    <property type="component" value="Unassembled WGS sequence"/>
</dbReference>
<reference evidence="7" key="1">
    <citation type="submission" date="2020-10" db="EMBL/GenBank/DDBJ databases">
        <authorList>
            <person name="Han B."/>
            <person name="Lu T."/>
            <person name="Zhao Q."/>
            <person name="Huang X."/>
            <person name="Zhao Y."/>
        </authorList>
    </citation>
    <scope>NUCLEOTIDE SEQUENCE</scope>
</reference>
<evidence type="ECO:0000256" key="4">
    <source>
        <dbReference type="SAM" id="MobiDB-lite"/>
    </source>
</evidence>
<feature type="compositionally biased region" description="Basic and acidic residues" evidence="4">
    <location>
        <begin position="48"/>
        <end position="59"/>
    </location>
</feature>
<comment type="pathway">
    <text evidence="1">Protein modification; protein ubiquitination.</text>
</comment>
<dbReference type="OrthoDB" id="624345at2759"/>
<keyword evidence="8" id="KW-1185">Reference proteome</keyword>
<dbReference type="AlphaFoldDB" id="A0A811MHV4"/>
<feature type="compositionally biased region" description="Polar residues" evidence="4">
    <location>
        <begin position="64"/>
        <end position="76"/>
    </location>
</feature>
<feature type="compositionally biased region" description="Pro residues" evidence="4">
    <location>
        <begin position="669"/>
        <end position="678"/>
    </location>
</feature>
<evidence type="ECO:0000313" key="7">
    <source>
        <dbReference type="EMBL" id="CAD6210130.1"/>
    </source>
</evidence>
<dbReference type="PANTHER" id="PTHR32370">
    <property type="entry name" value="OS12G0117600 PROTEIN"/>
    <property type="match status" value="1"/>
</dbReference>
<organism evidence="7 8">
    <name type="scientific">Miscanthus lutarioriparius</name>
    <dbReference type="NCBI Taxonomy" id="422564"/>
    <lineage>
        <taxon>Eukaryota</taxon>
        <taxon>Viridiplantae</taxon>
        <taxon>Streptophyta</taxon>
        <taxon>Embryophyta</taxon>
        <taxon>Tracheophyta</taxon>
        <taxon>Spermatophyta</taxon>
        <taxon>Magnoliopsida</taxon>
        <taxon>Liliopsida</taxon>
        <taxon>Poales</taxon>
        <taxon>Poaceae</taxon>
        <taxon>PACMAD clade</taxon>
        <taxon>Panicoideae</taxon>
        <taxon>Andropogonodae</taxon>
        <taxon>Andropogoneae</taxon>
        <taxon>Saccharinae</taxon>
        <taxon>Miscanthus</taxon>
    </lineage>
</organism>
<gene>
    <name evidence="7" type="ORF">NCGR_LOCUS6247</name>
</gene>
<feature type="region of interest" description="Disordered" evidence="4">
    <location>
        <begin position="716"/>
        <end position="782"/>
    </location>
</feature>
<feature type="domain" description="NPH3" evidence="6">
    <location>
        <begin position="365"/>
        <end position="644"/>
    </location>
</feature>
<dbReference type="Pfam" id="PF00651">
    <property type="entry name" value="BTB"/>
    <property type="match status" value="1"/>
</dbReference>
<dbReference type="GO" id="GO:0016567">
    <property type="term" value="P:protein ubiquitination"/>
    <property type="evidence" value="ECO:0007669"/>
    <property type="project" value="UniProtKB-UniPathway"/>
</dbReference>
<dbReference type="InterPro" id="IPR027356">
    <property type="entry name" value="NPH3_dom"/>
</dbReference>